<proteinExistence type="predicted"/>
<feature type="compositionally biased region" description="Polar residues" evidence="1">
    <location>
        <begin position="133"/>
        <end position="147"/>
    </location>
</feature>
<evidence type="ECO:0000313" key="3">
    <source>
        <dbReference type="Proteomes" id="UP000596742"/>
    </source>
</evidence>
<evidence type="ECO:0000313" key="2">
    <source>
        <dbReference type="EMBL" id="VDI81810.1"/>
    </source>
</evidence>
<dbReference type="AlphaFoldDB" id="A0A8B6HM80"/>
<comment type="caution">
    <text evidence="2">The sequence shown here is derived from an EMBL/GenBank/DDBJ whole genome shotgun (WGS) entry which is preliminary data.</text>
</comment>
<feature type="region of interest" description="Disordered" evidence="1">
    <location>
        <begin position="223"/>
        <end position="248"/>
    </location>
</feature>
<reference evidence="2" key="1">
    <citation type="submission" date="2018-11" db="EMBL/GenBank/DDBJ databases">
        <authorList>
            <person name="Alioto T."/>
            <person name="Alioto T."/>
        </authorList>
    </citation>
    <scope>NUCLEOTIDE SEQUENCE</scope>
</reference>
<name>A0A8B6HM80_MYTGA</name>
<sequence length="408" mass="46242">GFTIRQACESDLCHQIESEAATKHHTIDLLPSSPTREMLAQSTPVLHLETKTGSRRLFLARYVWRHIMIETRLCAKEPPVDNLHQLDQQVINRPQPVNNSHRQDITAVTSDERPNDHVLHFSPSVQHGMQYRQQDQQEASHLQQASTAHHRLFSSDSPVKQHRDIYKPETPSVERFQPFQPPIQQDNYHRQLQFNEYDTVIPLTTNKYQVGTNNIQSGVNRVQPPTLQSNVPSPQQVPKPQIGSTNQQQGVNRVQQPMLPVKKGVQLQQQVQSLHQRLAQLQLGVNSYAQPNKQNPATAPVSLPQQQLHQQQPAYQQPRYQPPNFVPRTQPPTTIGHPTSMFQPPRVEPLPQGPTQSFNQQNMSSITYPAMGQPIFSRPPDISNYPTTVTHITCATATTSIIRSTTST</sequence>
<accession>A0A8B6HM80</accession>
<feature type="region of interest" description="Disordered" evidence="1">
    <location>
        <begin position="289"/>
        <end position="312"/>
    </location>
</feature>
<gene>
    <name evidence="2" type="ORF">MGAL_10B004823</name>
</gene>
<feature type="region of interest" description="Disordered" evidence="1">
    <location>
        <begin position="133"/>
        <end position="163"/>
    </location>
</feature>
<organism evidence="2 3">
    <name type="scientific">Mytilus galloprovincialis</name>
    <name type="common">Mediterranean mussel</name>
    <dbReference type="NCBI Taxonomy" id="29158"/>
    <lineage>
        <taxon>Eukaryota</taxon>
        <taxon>Metazoa</taxon>
        <taxon>Spiralia</taxon>
        <taxon>Lophotrochozoa</taxon>
        <taxon>Mollusca</taxon>
        <taxon>Bivalvia</taxon>
        <taxon>Autobranchia</taxon>
        <taxon>Pteriomorphia</taxon>
        <taxon>Mytilida</taxon>
        <taxon>Mytiloidea</taxon>
        <taxon>Mytilidae</taxon>
        <taxon>Mytilinae</taxon>
        <taxon>Mytilus</taxon>
    </lineage>
</organism>
<feature type="non-terminal residue" evidence="2">
    <location>
        <position position="1"/>
    </location>
</feature>
<evidence type="ECO:0000256" key="1">
    <source>
        <dbReference type="SAM" id="MobiDB-lite"/>
    </source>
</evidence>
<protein>
    <submittedName>
        <fullName evidence="2">Uncharacterized protein</fullName>
    </submittedName>
</protein>
<keyword evidence="3" id="KW-1185">Reference proteome</keyword>
<dbReference type="Proteomes" id="UP000596742">
    <property type="component" value="Unassembled WGS sequence"/>
</dbReference>
<dbReference type="OrthoDB" id="6204102at2759"/>
<dbReference type="EMBL" id="UYJE01010291">
    <property type="protein sequence ID" value="VDI81810.1"/>
    <property type="molecule type" value="Genomic_DNA"/>
</dbReference>